<proteinExistence type="predicted"/>
<evidence type="ECO:0000313" key="2">
    <source>
        <dbReference type="EMBL" id="RAW01677.1"/>
    </source>
</evidence>
<dbReference type="RefSeq" id="WP_112746417.1">
    <property type="nucleotide sequence ID" value="NZ_QMFY01000003.1"/>
</dbReference>
<dbReference type="Gene3D" id="2.160.20.80">
    <property type="entry name" value="E3 ubiquitin-protein ligase SopA"/>
    <property type="match status" value="1"/>
</dbReference>
<feature type="transmembrane region" description="Helical" evidence="1">
    <location>
        <begin position="52"/>
        <end position="77"/>
    </location>
</feature>
<reference evidence="2 3" key="1">
    <citation type="submission" date="2018-06" db="EMBL/GenBank/DDBJ databases">
        <title>Chryseolinea flavus sp. nov., a member of the phylum Bacteroidetes isolated from soil.</title>
        <authorList>
            <person name="Li Y."/>
            <person name="Wang J."/>
        </authorList>
    </citation>
    <scope>NUCLEOTIDE SEQUENCE [LARGE SCALE GENOMIC DNA]</scope>
    <source>
        <strain evidence="2 3">SDU1-6</strain>
    </source>
</reference>
<dbReference type="EMBL" id="QMFY01000003">
    <property type="protein sequence ID" value="RAW01677.1"/>
    <property type="molecule type" value="Genomic_DNA"/>
</dbReference>
<keyword evidence="1" id="KW-0472">Membrane</keyword>
<comment type="caution">
    <text evidence="2">The sequence shown here is derived from an EMBL/GenBank/DDBJ whole genome shotgun (WGS) entry which is preliminary data.</text>
</comment>
<accession>A0A364Y489</accession>
<name>A0A364Y489_9BACT</name>
<dbReference type="InterPro" id="IPR001646">
    <property type="entry name" value="5peptide_repeat"/>
</dbReference>
<dbReference type="PANTHER" id="PTHR14136">
    <property type="entry name" value="BTB_POZ DOMAIN-CONTAINING PROTEIN KCTD9"/>
    <property type="match status" value="1"/>
</dbReference>
<dbReference type="PANTHER" id="PTHR14136:SF17">
    <property type="entry name" value="BTB_POZ DOMAIN-CONTAINING PROTEIN KCTD9"/>
    <property type="match status" value="1"/>
</dbReference>
<organism evidence="2 3">
    <name type="scientific">Pseudochryseolinea flava</name>
    <dbReference type="NCBI Taxonomy" id="2059302"/>
    <lineage>
        <taxon>Bacteria</taxon>
        <taxon>Pseudomonadati</taxon>
        <taxon>Bacteroidota</taxon>
        <taxon>Cytophagia</taxon>
        <taxon>Cytophagales</taxon>
        <taxon>Fulvivirgaceae</taxon>
        <taxon>Pseudochryseolinea</taxon>
    </lineage>
</organism>
<dbReference type="SUPFAM" id="SSF141571">
    <property type="entry name" value="Pentapeptide repeat-like"/>
    <property type="match status" value="1"/>
</dbReference>
<evidence type="ECO:0000313" key="3">
    <source>
        <dbReference type="Proteomes" id="UP000251889"/>
    </source>
</evidence>
<keyword evidence="3" id="KW-1185">Reference proteome</keyword>
<dbReference type="InterPro" id="IPR051082">
    <property type="entry name" value="Pentapeptide-BTB/POZ_domain"/>
</dbReference>
<sequence length="281" mass="31991">MGFFDKRAKKIGEVFNSIIEKPLLTSTLVLMLVTVLVLGLSFKYYLRDFDTFIQQILAEAHGMIFDIAVIGILIFWLNKNGETRQRIRTYKDEIDDFRLWESEEAAFRTVGNIKRLNRHKIHEINLVNCYLPRTNLNYVNLAASNMNSANISQSSLIESNLENARLNQTNFENSNLNQANLQSAYASGANFKDAFLIKAQFENAFLIKANFSNAFLMEANLQNCYLMGADFENASLYKADLRGAKGLTVEQLSKVKTLYLAKFDDEILEQIRTALPELVGV</sequence>
<dbReference type="OrthoDB" id="977568at2"/>
<gene>
    <name evidence="2" type="ORF">DQQ10_08470</name>
</gene>
<evidence type="ECO:0000256" key="1">
    <source>
        <dbReference type="SAM" id="Phobius"/>
    </source>
</evidence>
<feature type="transmembrane region" description="Helical" evidence="1">
    <location>
        <begin position="23"/>
        <end position="46"/>
    </location>
</feature>
<keyword evidence="1" id="KW-1133">Transmembrane helix</keyword>
<protein>
    <submittedName>
        <fullName evidence="2">Pentapeptide repeat-containing protein</fullName>
    </submittedName>
</protein>
<keyword evidence="1" id="KW-0812">Transmembrane</keyword>
<dbReference type="Proteomes" id="UP000251889">
    <property type="component" value="Unassembled WGS sequence"/>
</dbReference>
<dbReference type="Pfam" id="PF00805">
    <property type="entry name" value="Pentapeptide"/>
    <property type="match status" value="2"/>
</dbReference>
<dbReference type="AlphaFoldDB" id="A0A364Y489"/>